<organism evidence="1 2">
    <name type="scientific">Escallonia herrerae</name>
    <dbReference type="NCBI Taxonomy" id="1293975"/>
    <lineage>
        <taxon>Eukaryota</taxon>
        <taxon>Viridiplantae</taxon>
        <taxon>Streptophyta</taxon>
        <taxon>Embryophyta</taxon>
        <taxon>Tracheophyta</taxon>
        <taxon>Spermatophyta</taxon>
        <taxon>Magnoliopsida</taxon>
        <taxon>eudicotyledons</taxon>
        <taxon>Gunneridae</taxon>
        <taxon>Pentapetalae</taxon>
        <taxon>asterids</taxon>
        <taxon>campanulids</taxon>
        <taxon>Escalloniales</taxon>
        <taxon>Escalloniaceae</taxon>
        <taxon>Escallonia</taxon>
    </lineage>
</organism>
<evidence type="ECO:0000313" key="2">
    <source>
        <dbReference type="Proteomes" id="UP001188597"/>
    </source>
</evidence>
<dbReference type="AlphaFoldDB" id="A0AA88VLX3"/>
<protein>
    <submittedName>
        <fullName evidence="1">Uncharacterized protein</fullName>
    </submittedName>
</protein>
<name>A0AA88VLX3_9ASTE</name>
<keyword evidence="2" id="KW-1185">Reference proteome</keyword>
<accession>A0AA88VLX3</accession>
<comment type="caution">
    <text evidence="1">The sequence shown here is derived from an EMBL/GenBank/DDBJ whole genome shotgun (WGS) entry which is preliminary data.</text>
</comment>
<feature type="non-terminal residue" evidence="1">
    <location>
        <position position="1"/>
    </location>
</feature>
<reference evidence="1" key="1">
    <citation type="submission" date="2022-12" db="EMBL/GenBank/DDBJ databases">
        <title>Draft genome assemblies for two species of Escallonia (Escalloniales).</title>
        <authorList>
            <person name="Chanderbali A."/>
            <person name="Dervinis C."/>
            <person name="Anghel I."/>
            <person name="Soltis D."/>
            <person name="Soltis P."/>
            <person name="Zapata F."/>
        </authorList>
    </citation>
    <scope>NUCLEOTIDE SEQUENCE</scope>
    <source>
        <strain evidence="1">UCBG64.0493</strain>
        <tissue evidence="1">Leaf</tissue>
    </source>
</reference>
<proteinExistence type="predicted"/>
<dbReference type="SUPFAM" id="SSF53756">
    <property type="entry name" value="UDP-Glycosyltransferase/glycogen phosphorylase"/>
    <property type="match status" value="1"/>
</dbReference>
<evidence type="ECO:0000313" key="1">
    <source>
        <dbReference type="EMBL" id="KAK3011202.1"/>
    </source>
</evidence>
<dbReference type="EMBL" id="JAVXUP010001472">
    <property type="protein sequence ID" value="KAK3011202.1"/>
    <property type="molecule type" value="Genomic_DNA"/>
</dbReference>
<dbReference type="Gene3D" id="3.40.50.2000">
    <property type="entry name" value="Glycogen Phosphorylase B"/>
    <property type="match status" value="1"/>
</dbReference>
<sequence length="107" mass="11752">MVHFSKRLASKGLEVPLVATTKSDCFVEGGQKTDSHAARFDHFRMAVSRGCPVKLVMYESVVPRVLDTAHQLGLYGAAFFTQSCAVCTIYYHEHQGSLQNDPSEGST</sequence>
<gene>
    <name evidence="1" type="ORF">RJ639_011564</name>
</gene>
<dbReference type="Proteomes" id="UP001188597">
    <property type="component" value="Unassembled WGS sequence"/>
</dbReference>